<dbReference type="InterPro" id="IPR050107">
    <property type="entry name" value="ABC_carbohydrate_import_ATPase"/>
</dbReference>
<dbReference type="EMBL" id="PXYK01000033">
    <property type="protein sequence ID" value="PSJ53628.1"/>
    <property type="molecule type" value="Genomic_DNA"/>
</dbReference>
<comment type="caution">
    <text evidence="7">The sequence shown here is derived from an EMBL/GenBank/DDBJ whole genome shotgun (WGS) entry which is preliminary data.</text>
</comment>
<protein>
    <submittedName>
        <fullName evidence="7">ABC transporter ATP-binding protein</fullName>
    </submittedName>
</protein>
<dbReference type="CDD" id="cd03215">
    <property type="entry name" value="ABC_Carb_Monos_II"/>
    <property type="match status" value="1"/>
</dbReference>
<evidence type="ECO:0000256" key="5">
    <source>
        <dbReference type="ARBA" id="ARBA00022840"/>
    </source>
</evidence>
<dbReference type="Gene3D" id="3.40.50.300">
    <property type="entry name" value="P-loop containing nucleotide triphosphate hydrolases"/>
    <property type="match status" value="2"/>
</dbReference>
<evidence type="ECO:0000256" key="1">
    <source>
        <dbReference type="ARBA" id="ARBA00022448"/>
    </source>
</evidence>
<dbReference type="GO" id="GO:0005524">
    <property type="term" value="F:ATP binding"/>
    <property type="evidence" value="ECO:0007669"/>
    <property type="project" value="UniProtKB-KW"/>
</dbReference>
<dbReference type="PANTHER" id="PTHR43790:SF9">
    <property type="entry name" value="GALACTOFURANOSE TRANSPORTER ATP-BINDING PROTEIN YTFR"/>
    <property type="match status" value="1"/>
</dbReference>
<dbReference type="CDD" id="cd03216">
    <property type="entry name" value="ABC_Carb_Monos_I"/>
    <property type="match status" value="1"/>
</dbReference>
<dbReference type="PROSITE" id="PS50893">
    <property type="entry name" value="ABC_TRANSPORTER_2"/>
    <property type="match status" value="2"/>
</dbReference>
<evidence type="ECO:0000259" key="6">
    <source>
        <dbReference type="PROSITE" id="PS50893"/>
    </source>
</evidence>
<dbReference type="Pfam" id="PF00005">
    <property type="entry name" value="ABC_tran"/>
    <property type="match status" value="2"/>
</dbReference>
<dbReference type="AlphaFoldDB" id="A0A2P7RTT9"/>
<keyword evidence="1" id="KW-0813">Transport</keyword>
<dbReference type="RefSeq" id="WP_106775017.1">
    <property type="nucleotide sequence ID" value="NZ_PXYK01000033.1"/>
</dbReference>
<feature type="domain" description="ABC transporter" evidence="6">
    <location>
        <begin position="260"/>
        <end position="504"/>
    </location>
</feature>
<gene>
    <name evidence="7" type="ORF">C7I84_25415</name>
</gene>
<accession>A0A2P7RTT9</accession>
<dbReference type="SUPFAM" id="SSF52540">
    <property type="entry name" value="P-loop containing nucleoside triphosphate hydrolases"/>
    <property type="match status" value="2"/>
</dbReference>
<dbReference type="InterPro" id="IPR027417">
    <property type="entry name" value="P-loop_NTPase"/>
</dbReference>
<feature type="domain" description="ABC transporter" evidence="6">
    <location>
        <begin position="7"/>
        <end position="243"/>
    </location>
</feature>
<dbReference type="PANTHER" id="PTHR43790">
    <property type="entry name" value="CARBOHYDRATE TRANSPORT ATP-BINDING PROTEIN MG119-RELATED"/>
    <property type="match status" value="1"/>
</dbReference>
<dbReference type="SMART" id="SM00382">
    <property type="entry name" value="AAA"/>
    <property type="match status" value="1"/>
</dbReference>
<dbReference type="InterPro" id="IPR003439">
    <property type="entry name" value="ABC_transporter-like_ATP-bd"/>
</dbReference>
<organism evidence="7 8">
    <name type="scientific">Kumtagia ephedrae</name>
    <dbReference type="NCBI Taxonomy" id="2116701"/>
    <lineage>
        <taxon>Bacteria</taxon>
        <taxon>Pseudomonadati</taxon>
        <taxon>Pseudomonadota</taxon>
        <taxon>Alphaproteobacteria</taxon>
        <taxon>Hyphomicrobiales</taxon>
        <taxon>Phyllobacteriaceae</taxon>
        <taxon>Kumtagia</taxon>
    </lineage>
</organism>
<evidence type="ECO:0000256" key="3">
    <source>
        <dbReference type="ARBA" id="ARBA00022737"/>
    </source>
</evidence>
<keyword evidence="8" id="KW-1185">Reference proteome</keyword>
<keyword evidence="3" id="KW-0677">Repeat</keyword>
<proteinExistence type="predicted"/>
<evidence type="ECO:0000256" key="2">
    <source>
        <dbReference type="ARBA" id="ARBA00022597"/>
    </source>
</evidence>
<dbReference type="InterPro" id="IPR003593">
    <property type="entry name" value="AAA+_ATPase"/>
</dbReference>
<keyword evidence="5 7" id="KW-0067">ATP-binding</keyword>
<evidence type="ECO:0000313" key="8">
    <source>
        <dbReference type="Proteomes" id="UP000241229"/>
    </source>
</evidence>
<evidence type="ECO:0000313" key="7">
    <source>
        <dbReference type="EMBL" id="PSJ53628.1"/>
    </source>
</evidence>
<keyword evidence="2" id="KW-0762">Sugar transport</keyword>
<dbReference type="GO" id="GO:0016887">
    <property type="term" value="F:ATP hydrolysis activity"/>
    <property type="evidence" value="ECO:0007669"/>
    <property type="project" value="InterPro"/>
</dbReference>
<dbReference type="Proteomes" id="UP000241229">
    <property type="component" value="Unassembled WGS sequence"/>
</dbReference>
<keyword evidence="4" id="KW-0547">Nucleotide-binding</keyword>
<evidence type="ECO:0000256" key="4">
    <source>
        <dbReference type="ARBA" id="ARBA00022741"/>
    </source>
</evidence>
<name>A0A2P7RTT9_9HYPH</name>
<dbReference type="OrthoDB" id="9805029at2"/>
<reference evidence="7 8" key="1">
    <citation type="submission" date="2018-03" db="EMBL/GenBank/DDBJ databases">
        <title>The draft genome of Mesorhizobium sp. 6GN-30.</title>
        <authorList>
            <person name="Liu L."/>
            <person name="Li L."/>
            <person name="Wang T."/>
            <person name="Zhang X."/>
            <person name="Liang L."/>
        </authorList>
    </citation>
    <scope>NUCLEOTIDE SEQUENCE [LARGE SCALE GENOMIC DNA]</scope>
    <source>
        <strain evidence="7 8">6GN30</strain>
    </source>
</reference>
<sequence length="508" mass="53843">MAAEPIIRFEAISKRYPNGTEALKGVSFSIEAGTIHAICGENGAGKSTLMKILFGLERATGGTIRIDGQPVDISSPRAAASFGISMVHQHFSLLPSLTVAENILLGQEPRRGLLVDRKAARERVAALAARYNLEADPDARVAGLSVAAQQKVEILKALSRDVRVLILDEPTAVLTPPETDELFRRLHGLRRAGITILFISHKLGEVRALADRVTTLRAGLLSGDAAMGDISDAEIATLVMGTTKTVPPLREPHGFGAERLRVDNVVLRSLAGADRLDGVSLSIRAGEILGIAGVDGSGQRGLVSVLTGEVLPHDGDFHLDGRSARGCSTAALRKGGMAHLPADRFHQGSARTLSVVDNAIAGAHRSSRFSRGAFLRVREMETEARRLISDFSIRCPGPRAPLSALSGGNAQKVIAAREFATAPTFLIADQPTRGIDIAAAAFLQGRILDMARQGTAVLLISADLDELLALSDRVAVLYAGRITAVLDNGPHLTPERLGPFMLGLEDAA</sequence>